<evidence type="ECO:0000256" key="4">
    <source>
        <dbReference type="ARBA" id="ARBA00022763"/>
    </source>
</evidence>
<evidence type="ECO:0000256" key="1">
    <source>
        <dbReference type="ARBA" id="ARBA00000086"/>
    </source>
</evidence>
<dbReference type="GO" id="GO:0032131">
    <property type="term" value="F:alkylated DNA binding"/>
    <property type="evidence" value="ECO:0007669"/>
    <property type="project" value="TreeGrafter"/>
</dbReference>
<dbReference type="CDD" id="cd00056">
    <property type="entry name" value="ENDO3c"/>
    <property type="match status" value="1"/>
</dbReference>
<dbReference type="GO" id="GO:0043916">
    <property type="term" value="F:DNA-7-methylguanine glycosylase activity"/>
    <property type="evidence" value="ECO:0007669"/>
    <property type="project" value="TreeGrafter"/>
</dbReference>
<dbReference type="Proteomes" id="UP000808349">
    <property type="component" value="Unassembled WGS sequence"/>
</dbReference>
<evidence type="ECO:0000313" key="7">
    <source>
        <dbReference type="EMBL" id="MBK9716724.1"/>
    </source>
</evidence>
<dbReference type="EC" id="3.2.2.21" evidence="3"/>
<dbReference type="InterPro" id="IPR000035">
    <property type="entry name" value="Alkylbase_DNA_glycsylse_CS"/>
</dbReference>
<dbReference type="InterPro" id="IPR003265">
    <property type="entry name" value="HhH-GPD_domain"/>
</dbReference>
<dbReference type="Pfam" id="PF00730">
    <property type="entry name" value="HhH-GPD"/>
    <property type="match status" value="1"/>
</dbReference>
<dbReference type="PANTHER" id="PTHR43003">
    <property type="entry name" value="DNA-3-METHYLADENINE GLYCOSYLASE"/>
    <property type="match status" value="1"/>
</dbReference>
<dbReference type="GO" id="GO:0006285">
    <property type="term" value="P:base-excision repair, AP site formation"/>
    <property type="evidence" value="ECO:0007669"/>
    <property type="project" value="TreeGrafter"/>
</dbReference>
<dbReference type="SMART" id="SM00478">
    <property type="entry name" value="ENDO3c"/>
    <property type="match status" value="1"/>
</dbReference>
<reference evidence="7 8" key="1">
    <citation type="submission" date="2020-10" db="EMBL/GenBank/DDBJ databases">
        <title>Connecting structure to function with the recovery of over 1000 high-quality activated sludge metagenome-assembled genomes encoding full-length rRNA genes using long-read sequencing.</title>
        <authorList>
            <person name="Singleton C.M."/>
            <person name="Petriglieri F."/>
            <person name="Kristensen J.M."/>
            <person name="Kirkegaard R.H."/>
            <person name="Michaelsen T.Y."/>
            <person name="Andersen M.H."/>
            <person name="Karst S.M."/>
            <person name="Dueholm M.S."/>
            <person name="Nielsen P.H."/>
            <person name="Albertsen M."/>
        </authorList>
    </citation>
    <scope>NUCLEOTIDE SEQUENCE [LARGE SCALE GENOMIC DNA]</scope>
    <source>
        <strain evidence="7">Ribe_18-Q3-R11-54_BAT3C.373</strain>
    </source>
</reference>
<evidence type="ECO:0000259" key="6">
    <source>
        <dbReference type="SMART" id="SM00478"/>
    </source>
</evidence>
<dbReference type="PROSITE" id="PS00516">
    <property type="entry name" value="ALKYLBASE_DNA_GLYCOS"/>
    <property type="match status" value="1"/>
</dbReference>
<evidence type="ECO:0000256" key="5">
    <source>
        <dbReference type="ARBA" id="ARBA00023204"/>
    </source>
</evidence>
<dbReference type="PANTHER" id="PTHR43003:SF5">
    <property type="entry name" value="DNA-3-METHYLADENINE GLYCOSYLASE"/>
    <property type="match status" value="1"/>
</dbReference>
<evidence type="ECO:0000256" key="3">
    <source>
        <dbReference type="ARBA" id="ARBA00012000"/>
    </source>
</evidence>
<comment type="caution">
    <text evidence="7">The sequence shown here is derived from an EMBL/GenBank/DDBJ whole genome shotgun (WGS) entry which is preliminary data.</text>
</comment>
<proteinExistence type="inferred from homology"/>
<dbReference type="Gene3D" id="1.10.1670.40">
    <property type="match status" value="1"/>
</dbReference>
<sequence>MKAYSHLLKDAKLKKIIGHLPKDHVTFPEFDGQVREHLISSIVSQQLSTKVARVILDRFINFFDGTFPSSKAILNVEPILLKSVGLSLQKAQYIHNISMYFEENNRQNEDFIGLSDEQIIAELTQIKGVGKWTVEMVLIFCLGRQDVFAVDDFGIQSSIINAYKLKLEKKELKQKMLKIAEKWRPYRSLACLYLWASRDFKQ</sequence>
<evidence type="ECO:0000256" key="2">
    <source>
        <dbReference type="ARBA" id="ARBA00010817"/>
    </source>
</evidence>
<dbReference type="FunFam" id="1.10.340.30:FF:000004">
    <property type="entry name" value="DNA-3-methyladenine glycosylase II"/>
    <property type="match status" value="1"/>
</dbReference>
<comment type="catalytic activity">
    <reaction evidence="1">
        <text>Hydrolysis of alkylated DNA, releasing 3-methyladenine, 3-methylguanine, 7-methylguanine and 7-methyladenine.</text>
        <dbReference type="EC" id="3.2.2.21"/>
    </reaction>
</comment>
<dbReference type="Gene3D" id="1.10.340.30">
    <property type="entry name" value="Hypothetical protein, domain 2"/>
    <property type="match status" value="1"/>
</dbReference>
<dbReference type="GO" id="GO:0008725">
    <property type="term" value="F:DNA-3-methyladenine glycosylase activity"/>
    <property type="evidence" value="ECO:0007669"/>
    <property type="project" value="TreeGrafter"/>
</dbReference>
<comment type="similarity">
    <text evidence="2">Belongs to the alkylbase DNA glycosidase AlkA family.</text>
</comment>
<organism evidence="7 8">
    <name type="scientific">Candidatus Defluviibacterium haderslevense</name>
    <dbReference type="NCBI Taxonomy" id="2981993"/>
    <lineage>
        <taxon>Bacteria</taxon>
        <taxon>Pseudomonadati</taxon>
        <taxon>Bacteroidota</taxon>
        <taxon>Saprospiria</taxon>
        <taxon>Saprospirales</taxon>
        <taxon>Saprospiraceae</taxon>
        <taxon>Candidatus Defluviibacterium</taxon>
    </lineage>
</organism>
<protein>
    <recommendedName>
        <fullName evidence="3">DNA-3-methyladenine glycosylase II</fullName>
        <ecNumber evidence="3">3.2.2.21</ecNumber>
    </recommendedName>
</protein>
<dbReference type="InterPro" id="IPR051912">
    <property type="entry name" value="Alkylbase_DNA_Glycosylase/TA"/>
</dbReference>
<dbReference type="GO" id="GO:0032993">
    <property type="term" value="C:protein-DNA complex"/>
    <property type="evidence" value="ECO:0007669"/>
    <property type="project" value="TreeGrafter"/>
</dbReference>
<dbReference type="InterPro" id="IPR011257">
    <property type="entry name" value="DNA_glycosylase"/>
</dbReference>
<name>A0A9D7XCF9_9BACT</name>
<dbReference type="EMBL" id="JADKFW010000004">
    <property type="protein sequence ID" value="MBK9716724.1"/>
    <property type="molecule type" value="Genomic_DNA"/>
</dbReference>
<dbReference type="SUPFAM" id="SSF48150">
    <property type="entry name" value="DNA-glycosylase"/>
    <property type="match status" value="1"/>
</dbReference>
<dbReference type="AlphaFoldDB" id="A0A9D7XCF9"/>
<accession>A0A9D7XCF9</accession>
<dbReference type="GO" id="GO:0006307">
    <property type="term" value="P:DNA alkylation repair"/>
    <property type="evidence" value="ECO:0007669"/>
    <property type="project" value="TreeGrafter"/>
</dbReference>
<gene>
    <name evidence="7" type="ORF">IPO85_04265</name>
</gene>
<evidence type="ECO:0000313" key="8">
    <source>
        <dbReference type="Proteomes" id="UP000808349"/>
    </source>
</evidence>
<feature type="domain" description="HhH-GPD" evidence="6">
    <location>
        <begin position="43"/>
        <end position="199"/>
    </location>
</feature>
<keyword evidence="5" id="KW-0234">DNA repair</keyword>
<keyword evidence="4" id="KW-0227">DNA damage</keyword>